<keyword evidence="1" id="KW-0805">Transcription regulation</keyword>
<evidence type="ECO:0000256" key="2">
    <source>
        <dbReference type="ARBA" id="ARBA00023125"/>
    </source>
</evidence>
<dbReference type="SUPFAM" id="SSF51206">
    <property type="entry name" value="cAMP-binding domain-like"/>
    <property type="match status" value="1"/>
</dbReference>
<feature type="domain" description="Cyclic nucleotide-binding" evidence="4">
    <location>
        <begin position="31"/>
        <end position="118"/>
    </location>
</feature>
<dbReference type="Pfam" id="PF13545">
    <property type="entry name" value="HTH_Crp_2"/>
    <property type="match status" value="1"/>
</dbReference>
<evidence type="ECO:0000256" key="3">
    <source>
        <dbReference type="ARBA" id="ARBA00023163"/>
    </source>
</evidence>
<reference evidence="5 6" key="1">
    <citation type="submission" date="2024-04" db="EMBL/GenBank/DDBJ databases">
        <title>Genome sequencing and metabolic network reconstruction of aminoacids and betaine degradation by Anoxynatronum sibiricum.</title>
        <authorList>
            <person name="Detkova E.N."/>
            <person name="Boltjanskaja Y.V."/>
            <person name="Mardanov A.V."/>
            <person name="Kevbrin V."/>
        </authorList>
    </citation>
    <scope>NUCLEOTIDE SEQUENCE [LARGE SCALE GENOMIC DNA]</scope>
    <source>
        <strain evidence="5 6">Z-7981</strain>
    </source>
</reference>
<sequence>MMRIENEDLLADFQQQYQVQALFSSGECPEMELFAFQKGDILLEEGMPSKHLFFLVAGAVKIATYSTTGKVLQLSHLEAFQVIGEMAVLWEREATANVQATKPGYCLALSLEKHRQQLLNDVVFLRYVCHRLSEKMTDHNQVFSHTIFEPLENRLAALILQRAANQVVRPVLTEWAELLCTSYRHLLRSLSALCAEGAIEKQGRQYRVKDEAMLGKIASGEGRAEPPVKQ</sequence>
<comment type="caution">
    <text evidence="5">The sequence shown here is derived from an EMBL/GenBank/DDBJ whole genome shotgun (WGS) entry which is preliminary data.</text>
</comment>
<dbReference type="EMBL" id="JBCITM010000009">
    <property type="protein sequence ID" value="MEN1760836.1"/>
    <property type="molecule type" value="Genomic_DNA"/>
</dbReference>
<accession>A0ABU9VUK5</accession>
<dbReference type="Gene3D" id="2.60.120.10">
    <property type="entry name" value="Jelly Rolls"/>
    <property type="match status" value="1"/>
</dbReference>
<dbReference type="Pfam" id="PF00027">
    <property type="entry name" value="cNMP_binding"/>
    <property type="match status" value="1"/>
</dbReference>
<evidence type="ECO:0000313" key="6">
    <source>
        <dbReference type="Proteomes" id="UP001407405"/>
    </source>
</evidence>
<dbReference type="InterPro" id="IPR036390">
    <property type="entry name" value="WH_DNA-bd_sf"/>
</dbReference>
<evidence type="ECO:0000256" key="1">
    <source>
        <dbReference type="ARBA" id="ARBA00023015"/>
    </source>
</evidence>
<dbReference type="SUPFAM" id="SSF46785">
    <property type="entry name" value="Winged helix' DNA-binding domain"/>
    <property type="match status" value="1"/>
</dbReference>
<dbReference type="InterPro" id="IPR012318">
    <property type="entry name" value="HTH_CRP"/>
</dbReference>
<dbReference type="CDD" id="cd00038">
    <property type="entry name" value="CAP_ED"/>
    <property type="match status" value="1"/>
</dbReference>
<evidence type="ECO:0000313" key="5">
    <source>
        <dbReference type="EMBL" id="MEN1760836.1"/>
    </source>
</evidence>
<dbReference type="RefSeq" id="WP_343186159.1">
    <property type="nucleotide sequence ID" value="NZ_JBCITM010000009.1"/>
</dbReference>
<name>A0ABU9VUK5_9CLOT</name>
<dbReference type="SMART" id="SM00100">
    <property type="entry name" value="cNMP"/>
    <property type="match status" value="1"/>
</dbReference>
<dbReference type="InterPro" id="IPR014710">
    <property type="entry name" value="RmlC-like_jellyroll"/>
</dbReference>
<keyword evidence="6" id="KW-1185">Reference proteome</keyword>
<organism evidence="5 6">
    <name type="scientific">Anoxynatronum sibiricum</name>
    <dbReference type="NCBI Taxonomy" id="210623"/>
    <lineage>
        <taxon>Bacteria</taxon>
        <taxon>Bacillati</taxon>
        <taxon>Bacillota</taxon>
        <taxon>Clostridia</taxon>
        <taxon>Eubacteriales</taxon>
        <taxon>Clostridiaceae</taxon>
        <taxon>Anoxynatronum</taxon>
    </lineage>
</organism>
<dbReference type="InterPro" id="IPR000595">
    <property type="entry name" value="cNMP-bd_dom"/>
</dbReference>
<evidence type="ECO:0000259" key="4">
    <source>
        <dbReference type="PROSITE" id="PS50042"/>
    </source>
</evidence>
<dbReference type="PROSITE" id="PS50042">
    <property type="entry name" value="CNMP_BINDING_3"/>
    <property type="match status" value="1"/>
</dbReference>
<protein>
    <submittedName>
        <fullName evidence="5">Cyclic nucleotide-binding domain-containing protein</fullName>
    </submittedName>
</protein>
<keyword evidence="2" id="KW-0238">DNA-binding</keyword>
<keyword evidence="3" id="KW-0804">Transcription</keyword>
<gene>
    <name evidence="5" type="ORF">AAIG11_10140</name>
</gene>
<dbReference type="Proteomes" id="UP001407405">
    <property type="component" value="Unassembled WGS sequence"/>
</dbReference>
<proteinExistence type="predicted"/>
<dbReference type="InterPro" id="IPR018490">
    <property type="entry name" value="cNMP-bd_dom_sf"/>
</dbReference>